<keyword evidence="4" id="KW-1133">Transmembrane helix</keyword>
<evidence type="ECO:0000256" key="1">
    <source>
        <dbReference type="ARBA" id="ARBA00004196"/>
    </source>
</evidence>
<dbReference type="SUPFAM" id="SSF52833">
    <property type="entry name" value="Thioredoxin-like"/>
    <property type="match status" value="1"/>
</dbReference>
<dbReference type="GO" id="GO:0030313">
    <property type="term" value="C:cell envelope"/>
    <property type="evidence" value="ECO:0007669"/>
    <property type="project" value="UniProtKB-SubCell"/>
</dbReference>
<evidence type="ECO:0000313" key="7">
    <source>
        <dbReference type="Proteomes" id="UP001151234"/>
    </source>
</evidence>
<feature type="domain" description="Thioredoxin" evidence="5">
    <location>
        <begin position="58"/>
        <end position="224"/>
    </location>
</feature>
<evidence type="ECO:0000313" key="6">
    <source>
        <dbReference type="EMBL" id="MDA5401445.1"/>
    </source>
</evidence>
<accession>A0A9X3UNI0</accession>
<dbReference type="InterPro" id="IPR013740">
    <property type="entry name" value="Redoxin"/>
</dbReference>
<evidence type="ECO:0000259" key="5">
    <source>
        <dbReference type="PROSITE" id="PS51352"/>
    </source>
</evidence>
<dbReference type="CDD" id="cd02966">
    <property type="entry name" value="TlpA_like_family"/>
    <property type="match status" value="1"/>
</dbReference>
<dbReference type="PANTHER" id="PTHR42852">
    <property type="entry name" value="THIOL:DISULFIDE INTERCHANGE PROTEIN DSBE"/>
    <property type="match status" value="1"/>
</dbReference>
<feature type="transmembrane region" description="Helical" evidence="4">
    <location>
        <begin position="12"/>
        <end position="32"/>
    </location>
</feature>
<dbReference type="Pfam" id="PF08534">
    <property type="entry name" value="Redoxin"/>
    <property type="match status" value="1"/>
</dbReference>
<keyword evidence="7" id="KW-1185">Reference proteome</keyword>
<dbReference type="NCBIfam" id="NF047696">
    <property type="entry name" value="ThlDiSintTplARhiz"/>
    <property type="match status" value="1"/>
</dbReference>
<dbReference type="PROSITE" id="PS51352">
    <property type="entry name" value="THIOREDOXIN_2"/>
    <property type="match status" value="1"/>
</dbReference>
<organism evidence="6 7">
    <name type="scientific">Hoeflea prorocentri</name>
    <dbReference type="NCBI Taxonomy" id="1922333"/>
    <lineage>
        <taxon>Bacteria</taxon>
        <taxon>Pseudomonadati</taxon>
        <taxon>Pseudomonadota</taxon>
        <taxon>Alphaproteobacteria</taxon>
        <taxon>Hyphomicrobiales</taxon>
        <taxon>Rhizobiaceae</taxon>
        <taxon>Hoeflea</taxon>
    </lineage>
</organism>
<protein>
    <submittedName>
        <fullName evidence="6">TlpA disulfide reductase family protein</fullName>
    </submittedName>
</protein>
<comment type="subcellular location">
    <subcellularLocation>
        <location evidence="1">Cell envelope</location>
    </subcellularLocation>
</comment>
<dbReference type="InterPro" id="IPR050553">
    <property type="entry name" value="Thioredoxin_ResA/DsbE_sf"/>
</dbReference>
<sequence length="231" mass="23950">MSEQKNGNTTIFMIVGAAVVLAIVAVLAAVYVNDAPSGNNSNGANSAVAPAAACSGSVELAKAVEPFATGHVAAMASASEPRSLAFLSFNSPQGEKMTVGDMSGKTLLVNLWATWCAPCREEMPALDELQKVMGGEDFEVVAINIDQGDDSKPTAFLEEIGVASLGYYRDNTMGVFNDLKKEGLAFGLPVTLLIDEAGCLVANMNGPAHWSSDDAKAYVGAALSGRQQPSS</sequence>
<dbReference type="Gene3D" id="3.40.30.10">
    <property type="entry name" value="Glutaredoxin"/>
    <property type="match status" value="1"/>
</dbReference>
<proteinExistence type="predicted"/>
<gene>
    <name evidence="6" type="ORF">OQ273_22925</name>
</gene>
<dbReference type="GO" id="GO:0015036">
    <property type="term" value="F:disulfide oxidoreductase activity"/>
    <property type="evidence" value="ECO:0007669"/>
    <property type="project" value="UniProtKB-ARBA"/>
</dbReference>
<dbReference type="EMBL" id="JAPJZI010000002">
    <property type="protein sequence ID" value="MDA5401445.1"/>
    <property type="molecule type" value="Genomic_DNA"/>
</dbReference>
<dbReference type="InterPro" id="IPR036249">
    <property type="entry name" value="Thioredoxin-like_sf"/>
</dbReference>
<evidence type="ECO:0000256" key="4">
    <source>
        <dbReference type="SAM" id="Phobius"/>
    </source>
</evidence>
<dbReference type="PANTHER" id="PTHR42852:SF13">
    <property type="entry name" value="PROTEIN DIPZ"/>
    <property type="match status" value="1"/>
</dbReference>
<dbReference type="GO" id="GO:0017004">
    <property type="term" value="P:cytochrome complex assembly"/>
    <property type="evidence" value="ECO:0007669"/>
    <property type="project" value="UniProtKB-KW"/>
</dbReference>
<dbReference type="PROSITE" id="PS00194">
    <property type="entry name" value="THIOREDOXIN_1"/>
    <property type="match status" value="1"/>
</dbReference>
<evidence type="ECO:0000256" key="3">
    <source>
        <dbReference type="ARBA" id="ARBA00023284"/>
    </source>
</evidence>
<keyword evidence="4" id="KW-0472">Membrane</keyword>
<name>A0A9X3UNI0_9HYPH</name>
<dbReference type="InterPro" id="IPR017937">
    <property type="entry name" value="Thioredoxin_CS"/>
</dbReference>
<evidence type="ECO:0000256" key="2">
    <source>
        <dbReference type="ARBA" id="ARBA00022748"/>
    </source>
</evidence>
<dbReference type="InterPro" id="IPR013766">
    <property type="entry name" value="Thioredoxin_domain"/>
</dbReference>
<dbReference type="Proteomes" id="UP001151234">
    <property type="component" value="Unassembled WGS sequence"/>
</dbReference>
<keyword evidence="4" id="KW-0812">Transmembrane</keyword>
<dbReference type="AlphaFoldDB" id="A0A9X3UNI0"/>
<comment type="caution">
    <text evidence="6">The sequence shown here is derived from an EMBL/GenBank/DDBJ whole genome shotgun (WGS) entry which is preliminary data.</text>
</comment>
<dbReference type="RefSeq" id="WP_267993431.1">
    <property type="nucleotide sequence ID" value="NZ_JAPJZI010000002.1"/>
</dbReference>
<reference evidence="6" key="1">
    <citation type="submission" date="2022-11" db="EMBL/GenBank/DDBJ databases">
        <title>Draft genome sequence of Hoeflea poritis E7-10 and Hoeflea prorocentri PM5-8, separated from scleractinian coral Porites lutea and marine dinoflagellate.</title>
        <authorList>
            <person name="Zhang G."/>
            <person name="Wei Q."/>
            <person name="Cai L."/>
        </authorList>
    </citation>
    <scope>NUCLEOTIDE SEQUENCE</scope>
    <source>
        <strain evidence="6">PM5-8</strain>
    </source>
</reference>
<keyword evidence="2" id="KW-0201">Cytochrome c-type biogenesis</keyword>
<keyword evidence="3" id="KW-0676">Redox-active center</keyword>